<dbReference type="GO" id="GO:0008270">
    <property type="term" value="F:zinc ion binding"/>
    <property type="evidence" value="ECO:0007669"/>
    <property type="project" value="UniProtKB-KW"/>
</dbReference>
<feature type="binding site" evidence="7">
    <location>
        <position position="1506"/>
    </location>
    <ligand>
        <name>Zn(2+)</name>
        <dbReference type="ChEBI" id="CHEBI:29105"/>
        <label>2</label>
    </ligand>
</feature>
<feature type="domain" description="Inhibitor of growth protein N-terminal histone-binding" evidence="11">
    <location>
        <begin position="77"/>
        <end position="180"/>
    </location>
</feature>
<evidence type="ECO:0000256" key="1">
    <source>
        <dbReference type="ARBA" id="ARBA00004123"/>
    </source>
</evidence>
<keyword evidence="6" id="KW-0539">Nucleus</keyword>
<feature type="binding site" evidence="7">
    <location>
        <position position="1485"/>
    </location>
    <ligand>
        <name>Zn(2+)</name>
        <dbReference type="ChEBI" id="CHEBI:29105"/>
        <label>1</label>
    </ligand>
</feature>
<dbReference type="EMBL" id="KE373715">
    <property type="protein sequence ID" value="EPQ67251.1"/>
    <property type="molecule type" value="Genomic_DNA"/>
</dbReference>
<accession>A0A061HKG5</accession>
<dbReference type="GO" id="GO:0000123">
    <property type="term" value="C:histone acetyltransferase complex"/>
    <property type="evidence" value="ECO:0007669"/>
    <property type="project" value="TreeGrafter"/>
</dbReference>
<dbReference type="SMART" id="SM01408">
    <property type="entry name" value="ING"/>
    <property type="match status" value="1"/>
</dbReference>
<dbReference type="CDD" id="cd15505">
    <property type="entry name" value="PHD_ING"/>
    <property type="match status" value="1"/>
</dbReference>
<feature type="binding site" evidence="7">
    <location>
        <position position="1479"/>
    </location>
    <ligand>
        <name>Zn(2+)</name>
        <dbReference type="ChEBI" id="CHEBI:29105"/>
        <label>2</label>
    </ligand>
</feature>
<dbReference type="InterPro" id="IPR001965">
    <property type="entry name" value="Znf_PHD"/>
</dbReference>
<feature type="compositionally biased region" description="Polar residues" evidence="9">
    <location>
        <begin position="1400"/>
        <end position="1417"/>
    </location>
</feature>
<feature type="binding site" evidence="7">
    <location>
        <position position="1503"/>
    </location>
    <ligand>
        <name>Zn(2+)</name>
        <dbReference type="ChEBI" id="CHEBI:29105"/>
        <label>2</label>
    </ligand>
</feature>
<dbReference type="InterPro" id="IPR019786">
    <property type="entry name" value="Zinc_finger_PHD-type_CS"/>
</dbReference>
<feature type="compositionally biased region" description="Low complexity" evidence="9">
    <location>
        <begin position="1236"/>
        <end position="1245"/>
    </location>
</feature>
<dbReference type="Gene3D" id="6.10.140.1740">
    <property type="match status" value="1"/>
</dbReference>
<feature type="binding site" evidence="7">
    <location>
        <position position="1474"/>
    </location>
    <ligand>
        <name>Zn(2+)</name>
        <dbReference type="ChEBI" id="CHEBI:29105"/>
        <label>2</label>
    </ligand>
</feature>
<dbReference type="PANTHER" id="PTHR10333">
    <property type="entry name" value="INHIBITOR OF GROWTH PROTEIN"/>
    <property type="match status" value="1"/>
</dbReference>
<feature type="compositionally biased region" description="Basic residues" evidence="9">
    <location>
        <begin position="276"/>
        <end position="288"/>
    </location>
</feature>
<feature type="domain" description="Zinc finger PHD-type" evidence="10">
    <location>
        <begin position="1460"/>
        <end position="1507"/>
    </location>
</feature>
<comment type="similarity">
    <text evidence="2">Belongs to the ING family.</text>
</comment>
<keyword evidence="5 7" id="KW-0862">Zinc</keyword>
<feature type="coiled-coil region" evidence="8">
    <location>
        <begin position="432"/>
        <end position="468"/>
    </location>
</feature>
<organism evidence="13">
    <name type="scientific">Blumeria graminis f. sp. tritici 96224</name>
    <dbReference type="NCBI Taxonomy" id="1268274"/>
    <lineage>
        <taxon>Eukaryota</taxon>
        <taxon>Fungi</taxon>
        <taxon>Dikarya</taxon>
        <taxon>Ascomycota</taxon>
        <taxon>Pezizomycotina</taxon>
        <taxon>Leotiomycetes</taxon>
        <taxon>Erysiphales</taxon>
        <taxon>Erysiphaceae</taxon>
        <taxon>Blumeria</taxon>
    </lineage>
</organism>
<reference evidence="14" key="1">
    <citation type="journal article" date="2013" name="Nat. Genet.">
        <title>The wheat powdery mildew genome shows the unique evolution of an obligate biotroph.</title>
        <authorList>
            <person name="Wicker T."/>
            <person name="Oberhaensli S."/>
            <person name="Parlange F."/>
            <person name="Buchmann J.P."/>
            <person name="Shatalina M."/>
            <person name="Roffler S."/>
            <person name="Ben-David R."/>
            <person name="Dolezel J."/>
            <person name="Simkova H."/>
            <person name="Schulze-Lefert P."/>
            <person name="Spanu P.D."/>
            <person name="Bruggmann R."/>
            <person name="Amselem J."/>
            <person name="Quesneville H."/>
            <person name="Ver Loren van Themaat E."/>
            <person name="Paape T."/>
            <person name="Shimizu K.K."/>
            <person name="Keller B."/>
        </authorList>
    </citation>
    <scope>NUCLEOTIDE SEQUENCE [LARGE SCALE GENOMIC DNA]</scope>
    <source>
        <strain evidence="14">96224</strain>
    </source>
</reference>
<protein>
    <submittedName>
        <fullName evidence="13">Bgt-5330</fullName>
    </submittedName>
    <submittedName>
        <fullName evidence="12">Component of the Rpd3 histone deacetylase complex</fullName>
    </submittedName>
</protein>
<keyword evidence="8" id="KW-0175">Coiled coil</keyword>
<dbReference type="EMBL" id="UIGY01000001">
    <property type="protein sequence ID" value="SUZ07533.1"/>
    <property type="molecule type" value="Genomic_DNA"/>
</dbReference>
<evidence type="ECO:0000256" key="3">
    <source>
        <dbReference type="ARBA" id="ARBA00022723"/>
    </source>
</evidence>
<evidence type="ECO:0000259" key="11">
    <source>
        <dbReference type="SMART" id="SM01408"/>
    </source>
</evidence>
<keyword evidence="3 7" id="KW-0479">Metal-binding</keyword>
<dbReference type="SUPFAM" id="SSF57903">
    <property type="entry name" value="FYVE/PHD zinc finger"/>
    <property type="match status" value="1"/>
</dbReference>
<keyword evidence="4" id="KW-0863">Zinc-finger</keyword>
<evidence type="ECO:0000313" key="13">
    <source>
        <dbReference type="EMBL" id="SUZ07533.1"/>
    </source>
</evidence>
<feature type="region of interest" description="Disordered" evidence="9">
    <location>
        <begin position="704"/>
        <end position="731"/>
    </location>
</feature>
<feature type="region of interest" description="Disordered" evidence="9">
    <location>
        <begin position="1274"/>
        <end position="1440"/>
    </location>
</feature>
<dbReference type="Gene3D" id="3.30.40.10">
    <property type="entry name" value="Zinc/RING finger domain, C3HC4 (zinc finger)"/>
    <property type="match status" value="1"/>
</dbReference>
<dbReference type="SMART" id="SM00249">
    <property type="entry name" value="PHD"/>
    <property type="match status" value="1"/>
</dbReference>
<feature type="compositionally biased region" description="Low complexity" evidence="9">
    <location>
        <begin position="1375"/>
        <end position="1385"/>
    </location>
</feature>
<evidence type="ECO:0000256" key="8">
    <source>
        <dbReference type="SAM" id="Coils"/>
    </source>
</evidence>
<dbReference type="HOGENOM" id="CLU_247920_0_0_1"/>
<evidence type="ECO:0000259" key="10">
    <source>
        <dbReference type="SMART" id="SM00249"/>
    </source>
</evidence>
<feature type="compositionally biased region" description="Low complexity" evidence="9">
    <location>
        <begin position="1282"/>
        <end position="1301"/>
    </location>
</feature>
<sequence>MKTSQPLINPIHVSMDDSNLTTQMTSTNAPVHALDSTKTTRPWCNRAELEKVMQSILNLQNSMEDLDIPMDPDAQATVTDFLDFTEYLPSDIIRSLTLVGNLDQSYCTASKNVHDLTKKYGSLPSMPAERRLDPVDLRADISRNLDDAAKARTLAHAEACRMLTIVRRHHNRIQDILVKLRDIADNYPTQEITVASTKPKPPTIRTPKPRLQSDAPTSENRPRKKCALRITVPGEVLAPYECDYPSYTEESDNYDSEEVSPIVMEATLSTGGQSRPKPKFRISGKGRKKEKESRTPRVPGMMGTNVHSSIAGISTSNALAQLQPPPPDAKPGDKDLPWLQLNAWELAKLRKRMKKNAIWSPSDTMIARELKSLGRGIEAYRISRQRAEEAGIYFDINEPPQIRGETVHGEGAISVEAIRNFEPQVFNRGMKLNEMKKQRRDKELALAAEEAEEAARQVAASAEAMKDLFHMNKEPTVMANALKKEMKIGTIVETPEILMQDNPHDKTLGPIKVTVIPSLQCSKKNIPEGITRHITHDITPGTPREASEDVIMTNFQDRPQDPIQEAIQCKLQDSASEDPHENLRGIIQIENPDFLETPKKNIPKKIQGRKRHVTKGLNEDKRHEAHRTSPKVVIQDLLHDIFPERLQEKLQYVIRDKSKEFNNINYDGSVDEVKDTLRDVTYEGYQDRTQDMCQDHSQPEIQNRLQDGTKNNSSHETREVVQHEVKNESQDAENKDLKILLPNQAEDAFQGQIHDKVCDTILKHTEVNTRSSLEGLPQVSRMGTLEDDMHDTIPSNWKIANKFMPQHTSTPLSQNETFEKLHCIITGTIQNARNDIDKMNSLDKAPKKALDISPNPIQHNFLENPPENLSYIDQDKIQQDTSNESLDRERGTFLENHRGNTCATDYNLIKGKSLDKIQETTAEKHQENIFAEEEDKIQEKPMGVSFDKTQETIIEKLQENSFSADKIRILENPLDNTQNKIEEHVGENLQEATLATDSVETQENPPDETQEIVTKKKQEDNFSADQYKPQKQLYDKAFDKTQETVVEKYQENIYIVEEDKIQEKPMGVSLDRAQETIIEKLQENLSNADQIRILEKPLDKMQNKIEEHVGENFQEAILATDTIGSQEKMPNKTQEIVTKERQDDSSAIDQEVIQESNSAVEHGLEVKEPSINQKKSKKTIYNVAEVKDQANKGVTMNIPDKISVKKRKREGEEENRVETIAGSEECKALQKRAKSGTHSISSLKTSSKKVTKIEPQSISTSLTLLDEDHSITIQNNSHVKRTSSSPMKSPRKSSIPISSPIKDSRKSLKRDFRSVEVAPNFQPTHTSDTSSPVTPLPPVTEAPSIKRHSTSRSQKLGLDAGILTATATIDRPRRTSTARTTPAPDSRSHGKRGKRPELNVITTSSGTPIASNASKRGSATRKKPGNKKDKRDGRESRFSDEIYDEIDEEGNPIDPDEPRYCHCNRVSFGVMIGCEGSKCEKEWFHLECVGLLDIPPRTTKWYCPSCRVALGIGERGEVNARGIKK</sequence>
<evidence type="ECO:0000256" key="4">
    <source>
        <dbReference type="ARBA" id="ARBA00022771"/>
    </source>
</evidence>
<dbReference type="PANTHER" id="PTHR10333:SF94">
    <property type="entry name" value="FINGER DOMAIN PROTEIN, PUTATIVE (AFU_ORTHOLOGUE AFUA_3G11940)-RELATED"/>
    <property type="match status" value="1"/>
</dbReference>
<dbReference type="InterPro" id="IPR024610">
    <property type="entry name" value="ING_N_histone-binding"/>
</dbReference>
<evidence type="ECO:0000313" key="14">
    <source>
        <dbReference type="Proteomes" id="UP000053110"/>
    </source>
</evidence>
<comment type="subcellular location">
    <subcellularLocation>
        <location evidence="1">Nucleus</location>
    </subcellularLocation>
</comment>
<evidence type="ECO:0000256" key="9">
    <source>
        <dbReference type="SAM" id="MobiDB-lite"/>
    </source>
</evidence>
<evidence type="ECO:0000256" key="2">
    <source>
        <dbReference type="ARBA" id="ARBA00010210"/>
    </source>
</evidence>
<feature type="compositionally biased region" description="Basic and acidic residues" evidence="9">
    <location>
        <begin position="713"/>
        <end position="731"/>
    </location>
</feature>
<name>A0A061HKG5_BLUGR</name>
<evidence type="ECO:0000256" key="5">
    <source>
        <dbReference type="ARBA" id="ARBA00022833"/>
    </source>
</evidence>
<dbReference type="Proteomes" id="UP000053110">
    <property type="component" value="Unassembled WGS sequence"/>
</dbReference>
<dbReference type="OrthoDB" id="5411773at2759"/>
<feature type="binding site" evidence="7">
    <location>
        <position position="1461"/>
    </location>
    <ligand>
        <name>Zn(2+)</name>
        <dbReference type="ChEBI" id="CHEBI:29105"/>
        <label>1</label>
    </ligand>
</feature>
<reference evidence="12" key="2">
    <citation type="submission" date="2013-01" db="EMBL/GenBank/DDBJ databases">
        <title>The wheat powdery mildew genome reveals unique evolution of an obligate biotroph.</title>
        <authorList>
            <person name="Oberhaensli S."/>
            <person name="Wicker T."/>
            <person name="Keller B."/>
        </authorList>
    </citation>
    <scope>NUCLEOTIDE SEQUENCE</scope>
    <source>
        <strain evidence="12">96224</strain>
    </source>
</reference>
<feature type="binding site" evidence="7">
    <location>
        <position position="1488"/>
    </location>
    <ligand>
        <name>Zn(2+)</name>
        <dbReference type="ChEBI" id="CHEBI:29105"/>
        <label>1</label>
    </ligand>
</feature>
<dbReference type="InterPro" id="IPR011011">
    <property type="entry name" value="Znf_FYVE_PHD"/>
</dbReference>
<feature type="binding site" evidence="7">
    <location>
        <position position="1463"/>
    </location>
    <ligand>
        <name>Zn(2+)</name>
        <dbReference type="ChEBI" id="CHEBI:29105"/>
        <label>1</label>
    </ligand>
</feature>
<feature type="compositionally biased region" description="Basic and acidic residues" evidence="9">
    <location>
        <begin position="1302"/>
        <end position="1314"/>
    </location>
</feature>
<dbReference type="GO" id="GO:0006355">
    <property type="term" value="P:regulation of DNA-templated transcription"/>
    <property type="evidence" value="ECO:0007669"/>
    <property type="project" value="TreeGrafter"/>
</dbReference>
<dbReference type="InterPro" id="IPR028651">
    <property type="entry name" value="ING_fam"/>
</dbReference>
<feature type="compositionally biased region" description="Basic and acidic residues" evidence="9">
    <location>
        <begin position="1426"/>
        <end position="1440"/>
    </location>
</feature>
<dbReference type="InterPro" id="IPR013083">
    <property type="entry name" value="Znf_RING/FYVE/PHD"/>
</dbReference>
<dbReference type="GO" id="GO:0004402">
    <property type="term" value="F:histone acetyltransferase activity"/>
    <property type="evidence" value="ECO:0007669"/>
    <property type="project" value="TreeGrafter"/>
</dbReference>
<evidence type="ECO:0000313" key="12">
    <source>
        <dbReference type="EMBL" id="EPQ67251.1"/>
    </source>
</evidence>
<gene>
    <name evidence="12" type="ORF">BGT96224_5330</name>
    <name evidence="13" type="ORF">BGT96224V2_LOCUS694</name>
</gene>
<dbReference type="GO" id="GO:0005634">
    <property type="term" value="C:nucleus"/>
    <property type="evidence" value="ECO:0007669"/>
    <property type="project" value="UniProtKB-SubCell"/>
</dbReference>
<feature type="region of interest" description="Disordered" evidence="9">
    <location>
        <begin position="194"/>
        <end position="223"/>
    </location>
</feature>
<feature type="region of interest" description="Disordered" evidence="9">
    <location>
        <begin position="269"/>
        <end position="304"/>
    </location>
</feature>
<evidence type="ECO:0000256" key="6">
    <source>
        <dbReference type="ARBA" id="ARBA00023242"/>
    </source>
</evidence>
<dbReference type="PROSITE" id="PS01359">
    <property type="entry name" value="ZF_PHD_1"/>
    <property type="match status" value="1"/>
</dbReference>
<proteinExistence type="inferred from homology"/>
<evidence type="ECO:0000256" key="7">
    <source>
        <dbReference type="PIRSR" id="PIRSR628651-51"/>
    </source>
</evidence>
<reference evidence="13" key="3">
    <citation type="submission" date="2018-07" db="EMBL/GenBank/DDBJ databases">
        <authorList>
            <person name="Quirk P.G."/>
            <person name="Krulwich T.A."/>
        </authorList>
    </citation>
    <scope>NUCLEOTIDE SEQUENCE</scope>
    <source>
        <strain evidence="13">96224</strain>
    </source>
</reference>
<feature type="region of interest" description="Disordered" evidence="9">
    <location>
        <begin position="1229"/>
        <end position="1254"/>
    </location>
</feature>